<dbReference type="RefSeq" id="WP_175370695.1">
    <property type="nucleotide sequence ID" value="NZ_JABWCS010000197.1"/>
</dbReference>
<protein>
    <submittedName>
        <fullName evidence="9">Sapep family Mn(2+)-dependent dipeptidase</fullName>
        <ecNumber evidence="9">3.4.13.-</ecNumber>
    </submittedName>
</protein>
<keyword evidence="7 9" id="KW-0224">Dipeptidase</keyword>
<dbReference type="PANTHER" id="PTHR43808">
    <property type="entry name" value="ACETYLORNITHINE DEACETYLASE"/>
    <property type="match status" value="1"/>
</dbReference>
<dbReference type="PANTHER" id="PTHR43808:SF31">
    <property type="entry name" value="N-ACETYL-L-CITRULLINE DEACETYLASE"/>
    <property type="match status" value="1"/>
</dbReference>
<comment type="cofactor">
    <cofactor evidence="1">
        <name>Zn(2+)</name>
        <dbReference type="ChEBI" id="CHEBI:29105"/>
    </cofactor>
</comment>
<dbReference type="EC" id="3.4.13.-" evidence="9"/>
<dbReference type="Pfam" id="PF01546">
    <property type="entry name" value="Peptidase_M20"/>
    <property type="match status" value="1"/>
</dbReference>
<dbReference type="Gene3D" id="3.30.70.360">
    <property type="match status" value="2"/>
</dbReference>
<dbReference type="SUPFAM" id="SSF53187">
    <property type="entry name" value="Zn-dependent exopeptidases"/>
    <property type="match status" value="1"/>
</dbReference>
<keyword evidence="4" id="KW-0479">Metal-binding</keyword>
<keyword evidence="5 9" id="KW-0378">Hydrolase</keyword>
<organism evidence="9 10">
    <name type="scientific">Paenibacillus agri</name>
    <dbReference type="NCBI Taxonomy" id="2744309"/>
    <lineage>
        <taxon>Bacteria</taxon>
        <taxon>Bacillati</taxon>
        <taxon>Bacillota</taxon>
        <taxon>Bacilli</taxon>
        <taxon>Bacillales</taxon>
        <taxon>Paenibacillaceae</taxon>
        <taxon>Paenibacillus</taxon>
    </lineage>
</organism>
<dbReference type="GO" id="GO:0006508">
    <property type="term" value="P:proteolysis"/>
    <property type="evidence" value="ECO:0007669"/>
    <property type="project" value="UniProtKB-KW"/>
</dbReference>
<dbReference type="InterPro" id="IPR001261">
    <property type="entry name" value="ArgE/DapE_CS"/>
</dbReference>
<dbReference type="Proteomes" id="UP000564806">
    <property type="component" value="Unassembled WGS sequence"/>
</dbReference>
<sequence length="471" mass="51801">MRGLAIEEQIEQWIEKHKAELLEDIAGLVSIPSVASYDPSSPYPFGEKCAEAIQYILNLGQRHGLQTFNREYYCAEIRIGDESKRSVGIWGHVDVVPAGEGWSYPPFFCTQKESFLIGRGVQDNKGAVIAVLYALRFIQELGIPLNYQLQHIIGSGEEIGMLDAAYYREHYDAPDFNIVADSGFPVCYGEKGMLSVTLSCDIADSSILRIQGGVASNSVPGYAELIVRRDEAAVAKLSLLPSHIQYSQTEEEITLFAAGKSGHAAFPEGTSNAIAILLEPLLRSAWFEESTHKQLENIYDICSHYDGKALGIHCEDKLSGALTCVGTLLQGRDGRLELELNIRYPIHQSSQVLLQQLQKSGFTLTNIHDSEPSYYDPDTPEVKCLMDVYQVVTGELAEPFVMGGGTYARKLPHAVGFGPGLPTDFSSLDLPPGHGQIHGPDEVQSIPNLITALKIYIVALLDFNELYQSSN</sequence>
<dbReference type="GO" id="GO:0008777">
    <property type="term" value="F:acetylornithine deacetylase activity"/>
    <property type="evidence" value="ECO:0007669"/>
    <property type="project" value="TreeGrafter"/>
</dbReference>
<keyword evidence="10" id="KW-1185">Reference proteome</keyword>
<dbReference type="GO" id="GO:0006526">
    <property type="term" value="P:L-arginine biosynthetic process"/>
    <property type="evidence" value="ECO:0007669"/>
    <property type="project" value="TreeGrafter"/>
</dbReference>
<dbReference type="InterPro" id="IPR050072">
    <property type="entry name" value="Peptidase_M20A"/>
</dbReference>
<accession>A0A850EGX6</accession>
<evidence type="ECO:0000313" key="10">
    <source>
        <dbReference type="Proteomes" id="UP000564806"/>
    </source>
</evidence>
<keyword evidence="8" id="KW-0482">Metalloprotease</keyword>
<dbReference type="InterPro" id="IPR002933">
    <property type="entry name" value="Peptidase_M20"/>
</dbReference>
<evidence type="ECO:0000313" key="9">
    <source>
        <dbReference type="EMBL" id="NUU60078.1"/>
    </source>
</evidence>
<keyword evidence="3" id="KW-0645">Protease</keyword>
<evidence type="ECO:0000256" key="1">
    <source>
        <dbReference type="ARBA" id="ARBA00001947"/>
    </source>
</evidence>
<dbReference type="GO" id="GO:0016805">
    <property type="term" value="F:dipeptidase activity"/>
    <property type="evidence" value="ECO:0007669"/>
    <property type="project" value="UniProtKB-KW"/>
</dbReference>
<reference evidence="9" key="1">
    <citation type="submission" date="2020-06" db="EMBL/GenBank/DDBJ databases">
        <title>Paenibacillus sp. nov., isolated from soil.</title>
        <authorList>
            <person name="Seo Y.L."/>
        </authorList>
    </citation>
    <scope>NUCLEOTIDE SEQUENCE [LARGE SCALE GENOMIC DNA]</scope>
    <source>
        <strain evidence="9">JW14</strain>
    </source>
</reference>
<evidence type="ECO:0000256" key="5">
    <source>
        <dbReference type="ARBA" id="ARBA00022801"/>
    </source>
</evidence>
<gene>
    <name evidence="9" type="ORF">HPT30_06925</name>
</gene>
<evidence type="ECO:0000256" key="3">
    <source>
        <dbReference type="ARBA" id="ARBA00022670"/>
    </source>
</evidence>
<dbReference type="NCBIfam" id="TIGR01887">
    <property type="entry name" value="dipeptidaselike"/>
    <property type="match status" value="1"/>
</dbReference>
<dbReference type="GO" id="GO:0008270">
    <property type="term" value="F:zinc ion binding"/>
    <property type="evidence" value="ECO:0007669"/>
    <property type="project" value="InterPro"/>
</dbReference>
<dbReference type="SUPFAM" id="SSF55031">
    <property type="entry name" value="Bacterial exopeptidase dimerisation domain"/>
    <property type="match status" value="1"/>
</dbReference>
<comment type="similarity">
    <text evidence="2">Belongs to the peptidase M20A family.</text>
</comment>
<evidence type="ECO:0000256" key="2">
    <source>
        <dbReference type="ARBA" id="ARBA00006247"/>
    </source>
</evidence>
<dbReference type="PROSITE" id="PS00758">
    <property type="entry name" value="ARGE_DAPE_CPG2_1"/>
    <property type="match status" value="1"/>
</dbReference>
<evidence type="ECO:0000256" key="8">
    <source>
        <dbReference type="ARBA" id="ARBA00023049"/>
    </source>
</evidence>
<dbReference type="AlphaFoldDB" id="A0A850EGX6"/>
<dbReference type="InterPro" id="IPR036264">
    <property type="entry name" value="Bact_exopeptidase_dim_dom"/>
</dbReference>
<evidence type="ECO:0000256" key="7">
    <source>
        <dbReference type="ARBA" id="ARBA00022997"/>
    </source>
</evidence>
<evidence type="ECO:0000256" key="4">
    <source>
        <dbReference type="ARBA" id="ARBA00022723"/>
    </source>
</evidence>
<dbReference type="GO" id="GO:0008237">
    <property type="term" value="F:metallopeptidase activity"/>
    <property type="evidence" value="ECO:0007669"/>
    <property type="project" value="UniProtKB-KW"/>
</dbReference>
<proteinExistence type="inferred from homology"/>
<comment type="caution">
    <text evidence="9">The sequence shown here is derived from an EMBL/GenBank/DDBJ whole genome shotgun (WGS) entry which is preliminary data.</text>
</comment>
<keyword evidence="6" id="KW-0862">Zinc</keyword>
<dbReference type="EMBL" id="JABWCS010000197">
    <property type="protein sequence ID" value="NUU60078.1"/>
    <property type="molecule type" value="Genomic_DNA"/>
</dbReference>
<evidence type="ECO:0000256" key="6">
    <source>
        <dbReference type="ARBA" id="ARBA00022833"/>
    </source>
</evidence>
<name>A0A850EGX6_9BACL</name>
<dbReference type="Gene3D" id="3.40.630.10">
    <property type="entry name" value="Zn peptidases"/>
    <property type="match status" value="1"/>
</dbReference>
<dbReference type="InterPro" id="IPR010964">
    <property type="entry name" value="M20A_pepV-rel"/>
</dbReference>